<comment type="caution">
    <text evidence="6">The sequence shown here is derived from an EMBL/GenBank/DDBJ whole genome shotgun (WGS) entry which is preliminary data.</text>
</comment>
<dbReference type="PANTHER" id="PTHR30346:SF29">
    <property type="entry name" value="LYSR SUBSTRATE-BINDING"/>
    <property type="match status" value="1"/>
</dbReference>
<evidence type="ECO:0000256" key="3">
    <source>
        <dbReference type="ARBA" id="ARBA00023125"/>
    </source>
</evidence>
<proteinExistence type="inferred from homology"/>
<sequence length="312" mass="32798">MIDVRRLRVLRAVADHGTVTAAADAMHLTPSAVSQQVRALGRDLGVELLAPQGRGIRLTSEGQVLLEHADAMEERWERALADLAAHGEGHTGVLRLTGFPTAVSTLAAPAAARLRAGAPRLSVEVAEADGPPAYEALLSGRADIALTVPPPDGPPADDRRFEQRLLLREPLDLFVPDGHPLAERAAKEEAEDEAGIALAEAAGEDWIASKDECHQGWVVQAACSAAGFTPHYSHRVSDWTGVLALIRAGLGVTLGPRMLPLHESGGVSRVRLAGEGAPGRSIFTVVRRGAADRPAVAHGLEALEKVAEGLAV</sequence>
<evidence type="ECO:0000256" key="4">
    <source>
        <dbReference type="ARBA" id="ARBA00023163"/>
    </source>
</evidence>
<evidence type="ECO:0000313" key="6">
    <source>
        <dbReference type="EMBL" id="MDA2813844.1"/>
    </source>
</evidence>
<dbReference type="Gene3D" id="1.10.10.10">
    <property type="entry name" value="Winged helix-like DNA-binding domain superfamily/Winged helix DNA-binding domain"/>
    <property type="match status" value="1"/>
</dbReference>
<dbReference type="Pfam" id="PF00126">
    <property type="entry name" value="HTH_1"/>
    <property type="match status" value="1"/>
</dbReference>
<dbReference type="InterPro" id="IPR036390">
    <property type="entry name" value="WH_DNA-bd_sf"/>
</dbReference>
<keyword evidence="3" id="KW-0238">DNA-binding</keyword>
<evidence type="ECO:0000256" key="1">
    <source>
        <dbReference type="ARBA" id="ARBA00009437"/>
    </source>
</evidence>
<dbReference type="PANTHER" id="PTHR30346">
    <property type="entry name" value="TRANSCRIPTIONAL DUAL REGULATOR HCAR-RELATED"/>
    <property type="match status" value="1"/>
</dbReference>
<reference evidence="6 7" key="1">
    <citation type="submission" date="2023-01" db="EMBL/GenBank/DDBJ databases">
        <title>Draft genome sequence of Nocardiopsis sp. RSe5-2 isolated from halophytes.</title>
        <authorList>
            <person name="Duangmal K."/>
            <person name="Chantavorakit T."/>
        </authorList>
    </citation>
    <scope>NUCLEOTIDE SEQUENCE [LARGE SCALE GENOMIC DNA]</scope>
    <source>
        <strain evidence="6 7">RSe5-2</strain>
    </source>
</reference>
<dbReference type="EMBL" id="JAQFWQ010000093">
    <property type="protein sequence ID" value="MDA2813844.1"/>
    <property type="molecule type" value="Genomic_DNA"/>
</dbReference>
<gene>
    <name evidence="6" type="ORF">O4J56_24575</name>
</gene>
<dbReference type="InterPro" id="IPR005119">
    <property type="entry name" value="LysR_subst-bd"/>
</dbReference>
<evidence type="ECO:0000259" key="5">
    <source>
        <dbReference type="PROSITE" id="PS50931"/>
    </source>
</evidence>
<evidence type="ECO:0000256" key="2">
    <source>
        <dbReference type="ARBA" id="ARBA00023015"/>
    </source>
</evidence>
<dbReference type="InterPro" id="IPR036388">
    <property type="entry name" value="WH-like_DNA-bd_sf"/>
</dbReference>
<dbReference type="SUPFAM" id="SSF46785">
    <property type="entry name" value="Winged helix' DNA-binding domain"/>
    <property type="match status" value="1"/>
</dbReference>
<name>A0ABT4UBK4_9ACTN</name>
<dbReference type="SUPFAM" id="SSF53850">
    <property type="entry name" value="Periplasmic binding protein-like II"/>
    <property type="match status" value="1"/>
</dbReference>
<protein>
    <submittedName>
        <fullName evidence="6">LysR family transcriptional regulator</fullName>
    </submittedName>
</protein>
<dbReference type="PROSITE" id="PS50931">
    <property type="entry name" value="HTH_LYSR"/>
    <property type="match status" value="1"/>
</dbReference>
<dbReference type="RefSeq" id="WP_270689034.1">
    <property type="nucleotide sequence ID" value="NZ_JAQFWQ010000093.1"/>
</dbReference>
<dbReference type="InterPro" id="IPR000847">
    <property type="entry name" value="LysR_HTH_N"/>
</dbReference>
<dbReference type="Gene3D" id="3.40.190.10">
    <property type="entry name" value="Periplasmic binding protein-like II"/>
    <property type="match status" value="2"/>
</dbReference>
<feature type="domain" description="HTH lysR-type" evidence="5">
    <location>
        <begin position="2"/>
        <end position="59"/>
    </location>
</feature>
<keyword evidence="7" id="KW-1185">Reference proteome</keyword>
<organism evidence="6 7">
    <name type="scientific">Nocardiopsis endophytica</name>
    <dbReference type="NCBI Taxonomy" id="3018445"/>
    <lineage>
        <taxon>Bacteria</taxon>
        <taxon>Bacillati</taxon>
        <taxon>Actinomycetota</taxon>
        <taxon>Actinomycetes</taxon>
        <taxon>Streptosporangiales</taxon>
        <taxon>Nocardiopsidaceae</taxon>
        <taxon>Nocardiopsis</taxon>
    </lineage>
</organism>
<keyword evidence="4" id="KW-0804">Transcription</keyword>
<dbReference type="Pfam" id="PF03466">
    <property type="entry name" value="LysR_substrate"/>
    <property type="match status" value="1"/>
</dbReference>
<dbReference type="Proteomes" id="UP001527866">
    <property type="component" value="Unassembled WGS sequence"/>
</dbReference>
<comment type="similarity">
    <text evidence="1">Belongs to the LysR transcriptional regulatory family.</text>
</comment>
<accession>A0ABT4UBK4</accession>
<evidence type="ECO:0000313" key="7">
    <source>
        <dbReference type="Proteomes" id="UP001527866"/>
    </source>
</evidence>
<keyword evidence="2" id="KW-0805">Transcription regulation</keyword>